<protein>
    <submittedName>
        <fullName evidence="1">Ribonucleases P/MRP protein subunit POP1</fullName>
        <ecNumber evidence="1">3.1.26.5</ecNumber>
    </submittedName>
</protein>
<evidence type="ECO:0000313" key="2">
    <source>
        <dbReference type="Proteomes" id="UP001161497"/>
    </source>
</evidence>
<dbReference type="RefSeq" id="WP_009061540.1">
    <property type="nucleotide sequence ID" value="NZ_JAHXRZ010000001.1"/>
</dbReference>
<dbReference type="GO" id="GO:0004526">
    <property type="term" value="F:ribonuclease P activity"/>
    <property type="evidence" value="ECO:0007669"/>
    <property type="project" value="UniProtKB-EC"/>
</dbReference>
<dbReference type="EC" id="3.1.26.5" evidence="1"/>
<evidence type="ECO:0000313" key="1">
    <source>
        <dbReference type="EMBL" id="CAI9086601.1"/>
    </source>
</evidence>
<gene>
    <name evidence="1" type="ORF">MFUM_2293</name>
</gene>
<sequence>MRIKAACTLLAAISLDGKFLSNDFPTSLLCHRLLPLEASPVTLFTDLPVRLDEDQFIRLQPISLKAFKEIIARSNPFFLLGSPEANKMALLAGVVQRISLLWIPSFYFERKQCLIGEVDWMDKKMKWHLDCWRVFPEGCACHYNIAEP</sequence>
<reference evidence="1" key="1">
    <citation type="submission" date="2023-03" db="EMBL/GenBank/DDBJ databases">
        <authorList>
            <person name="Cremers G."/>
            <person name="Picone N."/>
        </authorList>
    </citation>
    <scope>NUCLEOTIDE SEQUENCE</scope>
    <source>
        <strain evidence="1">Sample_alias</strain>
    </source>
</reference>
<dbReference type="Proteomes" id="UP001161497">
    <property type="component" value="Chromosome"/>
</dbReference>
<proteinExistence type="predicted"/>
<dbReference type="EMBL" id="OX458932">
    <property type="protein sequence ID" value="CAI9086601.1"/>
    <property type="molecule type" value="Genomic_DNA"/>
</dbReference>
<organism evidence="1 2">
    <name type="scientific">Candidatus Methylacidiphilum fumarolicum</name>
    <dbReference type="NCBI Taxonomy" id="591154"/>
    <lineage>
        <taxon>Bacteria</taxon>
        <taxon>Pseudomonadati</taxon>
        <taxon>Verrucomicrobiota</taxon>
        <taxon>Methylacidiphilae</taxon>
        <taxon>Methylacidiphilales</taxon>
        <taxon>Methylacidiphilaceae</taxon>
        <taxon>Methylacidiphilum (ex Ratnadevi et al. 2023)</taxon>
    </lineage>
</organism>
<name>A0ABN8XH73_9BACT</name>
<keyword evidence="2" id="KW-1185">Reference proteome</keyword>
<keyword evidence="1" id="KW-0378">Hydrolase</keyword>
<accession>A0ABN8XH73</accession>